<evidence type="ECO:0000256" key="5">
    <source>
        <dbReference type="ARBA" id="ARBA00022833"/>
    </source>
</evidence>
<dbReference type="InterPro" id="IPR032466">
    <property type="entry name" value="Metal_Hydrolase"/>
</dbReference>
<evidence type="ECO:0000256" key="2">
    <source>
        <dbReference type="ARBA" id="ARBA00010286"/>
    </source>
</evidence>
<feature type="binding site" evidence="7">
    <location>
        <begin position="59"/>
        <end position="61"/>
    </location>
    <ligand>
        <name>substrate</name>
    </ligand>
</feature>
<dbReference type="PANTHER" id="PTHR43668">
    <property type="entry name" value="ALLANTOINASE"/>
    <property type="match status" value="1"/>
</dbReference>
<comment type="caution">
    <text evidence="7">Lacks conserved residue(s) required for the propagation of feature annotation.</text>
</comment>
<dbReference type="EC" id="3.5.2.3" evidence="7"/>
<reference evidence="9 11" key="1">
    <citation type="journal article" date="2015" name="Genome Announc.">
        <title>Expanding the biotechnology potential of lactobacilli through comparative genomics of 213 strains and associated genera.</title>
        <authorList>
            <person name="Sun Z."/>
            <person name="Harris H.M."/>
            <person name="McCann A."/>
            <person name="Guo C."/>
            <person name="Argimon S."/>
            <person name="Zhang W."/>
            <person name="Yang X."/>
            <person name="Jeffery I.B."/>
            <person name="Cooney J.C."/>
            <person name="Kagawa T.F."/>
            <person name="Liu W."/>
            <person name="Song Y."/>
            <person name="Salvetti E."/>
            <person name="Wrobel A."/>
            <person name="Rasinkangas P."/>
            <person name="Parkhill J."/>
            <person name="Rea M.C."/>
            <person name="O'Sullivan O."/>
            <person name="Ritari J."/>
            <person name="Douillard F.P."/>
            <person name="Paul Ross R."/>
            <person name="Yang R."/>
            <person name="Briner A.E."/>
            <person name="Felis G.E."/>
            <person name="de Vos W.M."/>
            <person name="Barrangou R."/>
            <person name="Klaenhammer T.R."/>
            <person name="Caufield P.W."/>
            <person name="Cui Y."/>
            <person name="Zhang H."/>
            <person name="O'Toole P.W."/>
        </authorList>
    </citation>
    <scope>NUCLEOTIDE SEQUENCE [LARGE SCALE GENOMIC DNA]</scope>
    <source>
        <strain evidence="9 11">DSM 22301</strain>
    </source>
</reference>
<name>A0A0R2K120_9LACO</name>
<protein>
    <recommendedName>
        <fullName evidence="7">Dihydroorotase</fullName>
        <shortName evidence="7">DHOase</shortName>
        <ecNumber evidence="7">3.5.2.3</ecNumber>
    </recommendedName>
</protein>
<dbReference type="GO" id="GO:0004038">
    <property type="term" value="F:allantoinase activity"/>
    <property type="evidence" value="ECO:0007669"/>
    <property type="project" value="TreeGrafter"/>
</dbReference>
<feature type="domain" description="Dihydroorotase catalytic" evidence="8">
    <location>
        <begin position="49"/>
        <end position="234"/>
    </location>
</feature>
<feature type="binding site" evidence="7">
    <location>
        <position position="306"/>
    </location>
    <ligand>
        <name>substrate</name>
    </ligand>
</feature>
<dbReference type="Proteomes" id="UP000051749">
    <property type="component" value="Unassembled WGS sequence"/>
</dbReference>
<evidence type="ECO:0000313" key="12">
    <source>
        <dbReference type="Proteomes" id="UP000182818"/>
    </source>
</evidence>
<accession>A0A0R2K120</accession>
<dbReference type="AlphaFoldDB" id="A0A0R2K120"/>
<proteinExistence type="inferred from homology"/>
<feature type="binding site" evidence="7">
    <location>
        <position position="175"/>
    </location>
    <ligand>
        <name>Zn(2+)</name>
        <dbReference type="ChEBI" id="CHEBI:29105"/>
        <label>2</label>
    </ligand>
</feature>
<keyword evidence="5 7" id="KW-0862">Zinc</keyword>
<dbReference type="EMBL" id="JQBY01000005">
    <property type="protein sequence ID" value="KRN83051.1"/>
    <property type="molecule type" value="Genomic_DNA"/>
</dbReference>
<dbReference type="GO" id="GO:0044205">
    <property type="term" value="P:'de novo' UMP biosynthetic process"/>
    <property type="evidence" value="ECO:0007669"/>
    <property type="project" value="UniProtKB-UniRule"/>
</dbReference>
<dbReference type="STRING" id="319653.SAMN04487973_101258"/>
<dbReference type="InterPro" id="IPR050138">
    <property type="entry name" value="DHOase/Allantoinase_Hydrolase"/>
</dbReference>
<comment type="pathway">
    <text evidence="7">Pyrimidine metabolism; UMP biosynthesis via de novo pathway; (S)-dihydroorotate from bicarbonate: step 3/3.</text>
</comment>
<evidence type="ECO:0000256" key="4">
    <source>
        <dbReference type="ARBA" id="ARBA00022801"/>
    </source>
</evidence>
<dbReference type="Gene3D" id="2.30.40.10">
    <property type="entry name" value="Urease, subunit C, domain 1"/>
    <property type="match status" value="1"/>
</dbReference>
<reference evidence="10 12" key="2">
    <citation type="submission" date="2016-10" db="EMBL/GenBank/DDBJ databases">
        <authorList>
            <person name="Varghese N."/>
            <person name="Submissions S."/>
        </authorList>
    </citation>
    <scope>NUCLEOTIDE SEQUENCE [LARGE SCALE GENOMIC DNA]</scope>
    <source>
        <strain evidence="10 12">CGMCC 1.3889</strain>
    </source>
</reference>
<dbReference type="GO" id="GO:0008270">
    <property type="term" value="F:zinc ion binding"/>
    <property type="evidence" value="ECO:0007669"/>
    <property type="project" value="UniProtKB-UniRule"/>
</dbReference>
<keyword evidence="3 7" id="KW-0479">Metal-binding</keyword>
<dbReference type="PATRIC" id="fig|319653.3.peg.1793"/>
<feature type="binding site" evidence="7">
    <location>
        <position position="57"/>
    </location>
    <ligand>
        <name>Zn(2+)</name>
        <dbReference type="ChEBI" id="CHEBI:29105"/>
        <label>1</label>
    </ligand>
</feature>
<dbReference type="UniPathway" id="UPA00070">
    <property type="reaction ID" value="UER00117"/>
</dbReference>
<dbReference type="GeneID" id="76043139"/>
<dbReference type="GO" id="GO:0006145">
    <property type="term" value="P:purine nucleobase catabolic process"/>
    <property type="evidence" value="ECO:0007669"/>
    <property type="project" value="TreeGrafter"/>
</dbReference>
<dbReference type="Gene3D" id="3.20.20.140">
    <property type="entry name" value="Metal-dependent hydrolases"/>
    <property type="match status" value="1"/>
</dbReference>
<comment type="function">
    <text evidence="1 7">Catalyzes the reversible cyclization of carbamoyl aspartate to dihydroorotate.</text>
</comment>
<evidence type="ECO:0000313" key="11">
    <source>
        <dbReference type="Proteomes" id="UP000051749"/>
    </source>
</evidence>
<dbReference type="NCBIfam" id="TIGR00857">
    <property type="entry name" value="pyrC_multi"/>
    <property type="match status" value="1"/>
</dbReference>
<keyword evidence="4 7" id="KW-0378">Hydrolase</keyword>
<dbReference type="PROSITE" id="PS00483">
    <property type="entry name" value="DIHYDROOROTASE_2"/>
    <property type="match status" value="1"/>
</dbReference>
<dbReference type="GO" id="GO:0004151">
    <property type="term" value="F:dihydroorotase activity"/>
    <property type="evidence" value="ECO:0007669"/>
    <property type="project" value="UniProtKB-UniRule"/>
</dbReference>
<evidence type="ECO:0000256" key="7">
    <source>
        <dbReference type="HAMAP-Rule" id="MF_00220"/>
    </source>
</evidence>
<dbReference type="CDD" id="cd01317">
    <property type="entry name" value="DHOase_IIa"/>
    <property type="match status" value="1"/>
</dbReference>
<dbReference type="GO" id="GO:0005737">
    <property type="term" value="C:cytoplasm"/>
    <property type="evidence" value="ECO:0007669"/>
    <property type="project" value="TreeGrafter"/>
</dbReference>
<comment type="cofactor">
    <cofactor evidence="7">
        <name>Zn(2+)</name>
        <dbReference type="ChEBI" id="CHEBI:29105"/>
    </cofactor>
    <text evidence="7">Binds 2 Zn(2+) ions per subunit.</text>
</comment>
<evidence type="ECO:0000313" key="10">
    <source>
        <dbReference type="EMBL" id="SER08715.1"/>
    </source>
</evidence>
<evidence type="ECO:0000259" key="8">
    <source>
        <dbReference type="Pfam" id="PF12890"/>
    </source>
</evidence>
<evidence type="ECO:0000256" key="6">
    <source>
        <dbReference type="ARBA" id="ARBA00022975"/>
    </source>
</evidence>
<keyword evidence="6 7" id="KW-0665">Pyrimidine biosynthesis</keyword>
<feature type="binding site" evidence="7">
    <location>
        <position position="228"/>
    </location>
    <ligand>
        <name>Zn(2+)</name>
        <dbReference type="ChEBI" id="CHEBI:29105"/>
        <label>2</label>
    </ligand>
</feature>
<evidence type="ECO:0000256" key="3">
    <source>
        <dbReference type="ARBA" id="ARBA00022723"/>
    </source>
</evidence>
<dbReference type="EMBL" id="FOGK01000001">
    <property type="protein sequence ID" value="SER08715.1"/>
    <property type="molecule type" value="Genomic_DNA"/>
</dbReference>
<dbReference type="RefSeq" id="WP_057805490.1">
    <property type="nucleotide sequence ID" value="NZ_BJYP01000003.1"/>
</dbReference>
<feature type="binding site" evidence="7">
    <location>
        <position position="91"/>
    </location>
    <ligand>
        <name>substrate</name>
    </ligand>
</feature>
<comment type="caution">
    <text evidence="9">The sequence shown here is derived from an EMBL/GenBank/DDBJ whole genome shotgun (WGS) entry which is preliminary data.</text>
</comment>
<feature type="binding site" evidence="7">
    <location>
        <position position="148"/>
    </location>
    <ligand>
        <name>Zn(2+)</name>
        <dbReference type="ChEBI" id="CHEBI:29105"/>
        <label>2</label>
    </ligand>
</feature>
<feature type="binding site" evidence="7">
    <location>
        <position position="59"/>
    </location>
    <ligand>
        <name>Zn(2+)</name>
        <dbReference type="ChEBI" id="CHEBI:29105"/>
        <label>1</label>
    </ligand>
</feature>
<dbReference type="PANTHER" id="PTHR43668:SF2">
    <property type="entry name" value="ALLANTOINASE"/>
    <property type="match status" value="1"/>
</dbReference>
<dbReference type="Proteomes" id="UP000182818">
    <property type="component" value="Unassembled WGS sequence"/>
</dbReference>
<dbReference type="InterPro" id="IPR002195">
    <property type="entry name" value="Dihydroorotase_CS"/>
</dbReference>
<feature type="binding site" evidence="7">
    <location>
        <position position="275"/>
    </location>
    <ligand>
        <name>substrate</name>
    </ligand>
</feature>
<dbReference type="InterPro" id="IPR024403">
    <property type="entry name" value="DHOase_cat"/>
</dbReference>
<dbReference type="HAMAP" id="MF_00220_B">
    <property type="entry name" value="PyrC_classI_B"/>
    <property type="match status" value="1"/>
</dbReference>
<comment type="catalytic activity">
    <reaction evidence="7">
        <text>(S)-dihydroorotate + H2O = N-carbamoyl-L-aspartate + H(+)</text>
        <dbReference type="Rhea" id="RHEA:24296"/>
        <dbReference type="ChEBI" id="CHEBI:15377"/>
        <dbReference type="ChEBI" id="CHEBI:15378"/>
        <dbReference type="ChEBI" id="CHEBI:30864"/>
        <dbReference type="ChEBI" id="CHEBI:32814"/>
        <dbReference type="EC" id="3.5.2.3"/>
    </reaction>
</comment>
<organism evidence="9 11">
    <name type="scientific">Pediococcus ethanolidurans</name>
    <dbReference type="NCBI Taxonomy" id="319653"/>
    <lineage>
        <taxon>Bacteria</taxon>
        <taxon>Bacillati</taxon>
        <taxon>Bacillota</taxon>
        <taxon>Bacilli</taxon>
        <taxon>Lactobacillales</taxon>
        <taxon>Lactobacillaceae</taxon>
        <taxon>Pediococcus</taxon>
    </lineage>
</organism>
<evidence type="ECO:0000313" key="9">
    <source>
        <dbReference type="EMBL" id="KRN83051.1"/>
    </source>
</evidence>
<feature type="active site" evidence="7">
    <location>
        <position position="302"/>
    </location>
</feature>
<gene>
    <name evidence="7" type="primary">pyrC</name>
    <name evidence="9" type="ORF">IV87_GL001762</name>
    <name evidence="10" type="ORF">SAMN04487973_101258</name>
</gene>
<dbReference type="InterPro" id="IPR004722">
    <property type="entry name" value="DHOase"/>
</dbReference>
<dbReference type="Pfam" id="PF12890">
    <property type="entry name" value="DHOase"/>
    <property type="match status" value="1"/>
</dbReference>
<feature type="binding site" evidence="7">
    <location>
        <position position="148"/>
    </location>
    <ligand>
        <name>Zn(2+)</name>
        <dbReference type="ChEBI" id="CHEBI:29105"/>
        <label>1</label>
    </ligand>
</feature>
<dbReference type="PROSITE" id="PS00482">
    <property type="entry name" value="DIHYDROOROTASE_1"/>
    <property type="match status" value="1"/>
</dbReference>
<sequence length="427" mass="45920">MTLLLKNGVGFVEHKLVPLQILIVNGRIQELNGATNQADEVIDLQHAFISPGLIDLHVHLREPGFTNKETIRTGGAAAVHGGFTTIGAMANLNPTPDTPARFKHQLELNQQTPVKIKQYAPVTKKRAGHEIVDFAQLANAGAFAFSDDGAGIENANVMLNAMQKLAKLQLPLCDHAQDMTLTNGGVLNAGAAAQRFKVPGVNNVSETAQIARNLVLAASTGVHYHVCHVSTKESINLIRVAKAQGVNVTCEVTPHHLLLDDTMIKAEHAAQFKMNPPLRSAADRLACVAGLLDGTIDMIATDHAPHTETDKELGILSSPNGIVGSETAFALLYTKFVKTGIWPLANLINWMSTAPKKLFQLQNAGQLKVGDSADIAVFDLDRQVSIKETNFLSKGHNSPFIGESVIGSTVLTLVDGKVAYRRKQDND</sequence>
<dbReference type="SUPFAM" id="SSF51338">
    <property type="entry name" value="Composite domain of metallo-dependent hydrolases"/>
    <property type="match status" value="1"/>
</dbReference>
<feature type="binding site" evidence="7">
    <location>
        <position position="302"/>
    </location>
    <ligand>
        <name>Zn(2+)</name>
        <dbReference type="ChEBI" id="CHEBI:29105"/>
        <label>1</label>
    </ligand>
</feature>
<dbReference type="OrthoDB" id="9765462at2"/>
<evidence type="ECO:0000256" key="1">
    <source>
        <dbReference type="ARBA" id="ARBA00002368"/>
    </source>
</evidence>
<dbReference type="SUPFAM" id="SSF51556">
    <property type="entry name" value="Metallo-dependent hydrolases"/>
    <property type="match status" value="1"/>
</dbReference>
<dbReference type="InterPro" id="IPR011059">
    <property type="entry name" value="Metal-dep_hydrolase_composite"/>
</dbReference>
<keyword evidence="12" id="KW-1185">Reference proteome</keyword>
<comment type="similarity">
    <text evidence="2 7">Belongs to the metallo-dependent hydrolases superfamily. DHOase family. Class I DHOase subfamily.</text>
</comment>